<evidence type="ECO:0000313" key="4">
    <source>
        <dbReference type="RefSeq" id="XP_013404666.1"/>
    </source>
</evidence>
<dbReference type="InterPro" id="IPR013766">
    <property type="entry name" value="Thioredoxin_domain"/>
</dbReference>
<dbReference type="InterPro" id="IPR036249">
    <property type="entry name" value="Thioredoxin-like_sf"/>
</dbReference>
<feature type="transmembrane region" description="Helical" evidence="1">
    <location>
        <begin position="110"/>
        <end position="129"/>
    </location>
</feature>
<accession>A0A1S3J312</accession>
<dbReference type="InParanoid" id="A0A1S3J312"/>
<dbReference type="SUPFAM" id="SSF52833">
    <property type="entry name" value="Thioredoxin-like"/>
    <property type="match status" value="1"/>
</dbReference>
<evidence type="ECO:0000256" key="1">
    <source>
        <dbReference type="SAM" id="Phobius"/>
    </source>
</evidence>
<feature type="domain" description="Thioredoxin" evidence="2">
    <location>
        <begin position="125"/>
        <end position="254"/>
    </location>
</feature>
<dbReference type="Proteomes" id="UP000085678">
    <property type="component" value="Unplaced"/>
</dbReference>
<feature type="transmembrane region" description="Helical" evidence="1">
    <location>
        <begin position="33"/>
        <end position="53"/>
    </location>
</feature>
<dbReference type="Pfam" id="PF00085">
    <property type="entry name" value="Thioredoxin"/>
    <property type="match status" value="1"/>
</dbReference>
<dbReference type="FunCoup" id="A0A1S3J312">
    <property type="interactions" value="969"/>
</dbReference>
<evidence type="ECO:0000313" key="3">
    <source>
        <dbReference type="Proteomes" id="UP000085678"/>
    </source>
</evidence>
<protein>
    <submittedName>
        <fullName evidence="4">Thioredoxin-related transmembrane protein 2-B isoform X1</fullName>
    </submittedName>
</protein>
<dbReference type="OrthoDB" id="20229at2759"/>
<name>A0A1S3J312_LINAN</name>
<keyword evidence="1" id="KW-1133">Transmembrane helix</keyword>
<dbReference type="STRING" id="7574.A0A1S3J312"/>
<dbReference type="PANTHER" id="PTHR45663">
    <property type="entry name" value="GEO12009P1"/>
    <property type="match status" value="1"/>
</dbReference>
<dbReference type="GO" id="GO:0005737">
    <property type="term" value="C:cytoplasm"/>
    <property type="evidence" value="ECO:0007669"/>
    <property type="project" value="TreeGrafter"/>
</dbReference>
<keyword evidence="1 4" id="KW-0812">Transmembrane</keyword>
<organism evidence="3 4">
    <name type="scientific">Lingula anatina</name>
    <name type="common">Brachiopod</name>
    <name type="synonym">Lingula unguis</name>
    <dbReference type="NCBI Taxonomy" id="7574"/>
    <lineage>
        <taxon>Eukaryota</taxon>
        <taxon>Metazoa</taxon>
        <taxon>Spiralia</taxon>
        <taxon>Lophotrochozoa</taxon>
        <taxon>Brachiopoda</taxon>
        <taxon>Linguliformea</taxon>
        <taxon>Lingulata</taxon>
        <taxon>Lingulida</taxon>
        <taxon>Linguloidea</taxon>
        <taxon>Lingulidae</taxon>
        <taxon>Lingula</taxon>
    </lineage>
</organism>
<sequence length="284" mass="32434">MQLPATSGISKAFKNFTMGSWTELLLPHYVGNYALSLLFVTLKLSPLTCIYLFDNCTLEMREIEILMFLGCVIVLKNRKTHSIKDFIDVGCMFAKIASIIMFFRQNVLMAVGYGLLCLAHIAFLPKPMYSGPELITYFRANGLREELSKDKRVTWLVEFYAAWSPACVNFAPVFSELSAKYSLDNLKFGKLDVSRFTEEAKEYGVDNSSWSKQLPSLILFENGKEKMRRPHVDHAGRIYKFPFIMENVIKDFGLNETYTQCKKNPIVKKSKSSTEESEGVKKTN</sequence>
<dbReference type="KEGG" id="lak:106169659"/>
<gene>
    <name evidence="4" type="primary">LOC106169659</name>
</gene>
<dbReference type="GeneID" id="106169659"/>
<evidence type="ECO:0000259" key="2">
    <source>
        <dbReference type="PROSITE" id="PS51352"/>
    </source>
</evidence>
<dbReference type="RefSeq" id="XP_013404666.1">
    <property type="nucleotide sequence ID" value="XM_013549212.1"/>
</dbReference>
<keyword evidence="1" id="KW-0472">Membrane</keyword>
<dbReference type="PROSITE" id="PS51352">
    <property type="entry name" value="THIOREDOXIN_2"/>
    <property type="match status" value="1"/>
</dbReference>
<proteinExistence type="predicted"/>
<dbReference type="GO" id="GO:0015035">
    <property type="term" value="F:protein-disulfide reductase activity"/>
    <property type="evidence" value="ECO:0007669"/>
    <property type="project" value="TreeGrafter"/>
</dbReference>
<dbReference type="Gene3D" id="3.40.30.10">
    <property type="entry name" value="Glutaredoxin"/>
    <property type="match status" value="1"/>
</dbReference>
<dbReference type="OMA" id="NGRIMRY"/>
<dbReference type="PANTHER" id="PTHR45663:SF44">
    <property type="entry name" value="OS01G0200400 PROTEIN"/>
    <property type="match status" value="1"/>
</dbReference>
<reference evidence="4" key="1">
    <citation type="submission" date="2025-08" db="UniProtKB">
        <authorList>
            <consortium name="RefSeq"/>
        </authorList>
    </citation>
    <scope>IDENTIFICATION</scope>
    <source>
        <tissue evidence="4">Gonads</tissue>
    </source>
</reference>
<keyword evidence="3" id="KW-1185">Reference proteome</keyword>
<dbReference type="AlphaFoldDB" id="A0A1S3J312"/>